<protein>
    <recommendedName>
        <fullName evidence="1">Serine aminopeptidase S33 domain-containing protein</fullName>
    </recommendedName>
</protein>
<dbReference type="OrthoDB" id="194865at2759"/>
<sequence>MVTKNKVPSPHQSRIDYFQSHCGGRICARYWHTDAGPPYALVFICHGVSEHSGVYEELGQKFAAKRILAFSHDHKGHGRSHGIRLMAASIDDYIPDILDHIKILRKTHDSIPLFIVAHSMGGMIAIRMMIKFPDVFQGVVLVGPAIIPGPQLGPFDLRQSLICSLPFKLVFGVLDWIDSEMPLGAFHPDMITRDKEAQEELKHDVLRYNFGPKVRILRTLIHGFSDNLSQLNQVNTPFLILHGDCDFLCNVRGSRLLLKESCSKDKALIEFEGATHNLYIETPDVRQLAFSRTVDWVLQRVPFKWNHHGQPLPE</sequence>
<dbReference type="Proteomes" id="UP000318571">
    <property type="component" value="Chromosome 10"/>
</dbReference>
<proteinExistence type="predicted"/>
<dbReference type="Pfam" id="PF12146">
    <property type="entry name" value="Hydrolase_4"/>
    <property type="match status" value="1"/>
</dbReference>
<dbReference type="PANTHER" id="PTHR11614">
    <property type="entry name" value="PHOSPHOLIPASE-RELATED"/>
    <property type="match status" value="1"/>
</dbReference>
<feature type="domain" description="Serine aminopeptidase S33" evidence="1">
    <location>
        <begin position="37"/>
        <end position="282"/>
    </location>
</feature>
<keyword evidence="3" id="KW-1185">Reference proteome</keyword>
<dbReference type="InterPro" id="IPR051044">
    <property type="entry name" value="MAG_DAG_Lipase"/>
</dbReference>
<dbReference type="InterPro" id="IPR022742">
    <property type="entry name" value="Hydrolase_4"/>
</dbReference>
<reference evidence="2 3" key="1">
    <citation type="journal article" date="2018" name="Nat. Ecol. Evol.">
        <title>Genomic signatures of mitonuclear coevolution across populations of Tigriopus californicus.</title>
        <authorList>
            <person name="Barreto F.S."/>
            <person name="Watson E.T."/>
            <person name="Lima T.G."/>
            <person name="Willett C.S."/>
            <person name="Edmands S."/>
            <person name="Li W."/>
            <person name="Burton R.S."/>
        </authorList>
    </citation>
    <scope>NUCLEOTIDE SEQUENCE [LARGE SCALE GENOMIC DNA]</scope>
    <source>
        <strain evidence="2 3">San Diego</strain>
    </source>
</reference>
<dbReference type="OMA" id="NDVSWTF"/>
<dbReference type="Gene3D" id="3.40.50.1820">
    <property type="entry name" value="alpha/beta hydrolase"/>
    <property type="match status" value="1"/>
</dbReference>
<organism evidence="2 3">
    <name type="scientific">Tigriopus californicus</name>
    <name type="common">Marine copepod</name>
    <dbReference type="NCBI Taxonomy" id="6832"/>
    <lineage>
        <taxon>Eukaryota</taxon>
        <taxon>Metazoa</taxon>
        <taxon>Ecdysozoa</taxon>
        <taxon>Arthropoda</taxon>
        <taxon>Crustacea</taxon>
        <taxon>Multicrustacea</taxon>
        <taxon>Hexanauplia</taxon>
        <taxon>Copepoda</taxon>
        <taxon>Harpacticoida</taxon>
        <taxon>Harpacticidae</taxon>
        <taxon>Tigriopus</taxon>
    </lineage>
</organism>
<comment type="caution">
    <text evidence="2">The sequence shown here is derived from an EMBL/GenBank/DDBJ whole genome shotgun (WGS) entry which is preliminary data.</text>
</comment>
<dbReference type="AlphaFoldDB" id="A0A553NCV5"/>
<dbReference type="STRING" id="6832.A0A553NCV5"/>
<dbReference type="InterPro" id="IPR029058">
    <property type="entry name" value="AB_hydrolase_fold"/>
</dbReference>
<dbReference type="SUPFAM" id="SSF53474">
    <property type="entry name" value="alpha/beta-Hydrolases"/>
    <property type="match status" value="1"/>
</dbReference>
<accession>A0A553NCV5</accession>
<name>A0A553NCV5_TIGCA</name>
<dbReference type="EMBL" id="VCGU01000458">
    <property type="protein sequence ID" value="TRY63245.1"/>
    <property type="molecule type" value="Genomic_DNA"/>
</dbReference>
<gene>
    <name evidence="2" type="ORF">TCAL_11836</name>
</gene>
<evidence type="ECO:0000259" key="1">
    <source>
        <dbReference type="Pfam" id="PF12146"/>
    </source>
</evidence>
<evidence type="ECO:0000313" key="2">
    <source>
        <dbReference type="EMBL" id="TRY63245.1"/>
    </source>
</evidence>
<evidence type="ECO:0000313" key="3">
    <source>
        <dbReference type="Proteomes" id="UP000318571"/>
    </source>
</evidence>